<name>A0A8J4T621_9TREM</name>
<evidence type="ECO:0000256" key="1">
    <source>
        <dbReference type="SAM" id="MobiDB-lite"/>
    </source>
</evidence>
<feature type="compositionally biased region" description="Polar residues" evidence="1">
    <location>
        <begin position="148"/>
        <end position="159"/>
    </location>
</feature>
<evidence type="ECO:0000313" key="2">
    <source>
        <dbReference type="EMBL" id="KAF5405410.1"/>
    </source>
</evidence>
<gene>
    <name evidence="2" type="ORF">PHET_01051</name>
</gene>
<comment type="caution">
    <text evidence="2">The sequence shown here is derived from an EMBL/GenBank/DDBJ whole genome shotgun (WGS) entry which is preliminary data.</text>
</comment>
<proteinExistence type="predicted"/>
<organism evidence="2 3">
    <name type="scientific">Paragonimus heterotremus</name>
    <dbReference type="NCBI Taxonomy" id="100268"/>
    <lineage>
        <taxon>Eukaryota</taxon>
        <taxon>Metazoa</taxon>
        <taxon>Spiralia</taxon>
        <taxon>Lophotrochozoa</taxon>
        <taxon>Platyhelminthes</taxon>
        <taxon>Trematoda</taxon>
        <taxon>Digenea</taxon>
        <taxon>Plagiorchiida</taxon>
        <taxon>Troglotremata</taxon>
        <taxon>Troglotrematidae</taxon>
        <taxon>Paragonimus</taxon>
    </lineage>
</organism>
<dbReference type="AlphaFoldDB" id="A0A8J4T621"/>
<accession>A0A8J4T621</accession>
<feature type="region of interest" description="Disordered" evidence="1">
    <location>
        <begin position="269"/>
        <end position="290"/>
    </location>
</feature>
<evidence type="ECO:0000313" key="3">
    <source>
        <dbReference type="Proteomes" id="UP000748531"/>
    </source>
</evidence>
<feature type="region of interest" description="Disordered" evidence="1">
    <location>
        <begin position="138"/>
        <end position="159"/>
    </location>
</feature>
<dbReference type="Proteomes" id="UP000748531">
    <property type="component" value="Unassembled WGS sequence"/>
</dbReference>
<dbReference type="OrthoDB" id="6261743at2759"/>
<keyword evidence="3" id="KW-1185">Reference proteome</keyword>
<dbReference type="EMBL" id="LUCH01000337">
    <property type="protein sequence ID" value="KAF5405410.1"/>
    <property type="molecule type" value="Genomic_DNA"/>
</dbReference>
<reference evidence="2" key="1">
    <citation type="submission" date="2019-05" db="EMBL/GenBank/DDBJ databases">
        <title>Annotation for the trematode Paragonimus heterotremus.</title>
        <authorList>
            <person name="Choi Y.-J."/>
        </authorList>
    </citation>
    <scope>NUCLEOTIDE SEQUENCE</scope>
    <source>
        <strain evidence="2">LC</strain>
    </source>
</reference>
<protein>
    <submittedName>
        <fullName evidence="2">Uncharacterized protein</fullName>
    </submittedName>
</protein>
<sequence>MMSDDASYEKLSISSSDSWDLLDAERNLLNRDGWNSDLCALCGLNRGNANFRHITCDQCIVCASCNDKLNSFDDMPPCAHLNDYEHLDESLFVFEDPASQKDGMLACRHESPAKAPTPVPCVPDSEAVDLSEQATNLSSQVEDHAETNVASSNGNKPTTHRSLVDNVIEALQLSPPLPPETTDQFQQVPFPLPANGSMLSSQRCLRYSPTGPAPLEASANVRFWPVLPSQSNRSSVSSDHSSVPSMLKPSLFIPSSSVQVTTIKCSSSECHTSSSSSPSPPSPQSLSSSPLNAATKFLKSMVLHSAATLNTFDLALLDPLDKPLSTNITTTAATSLSVQSHPGNSTITPSPMIGDEDASTCLDMFGSRHRVWDQSQLRRLVQPKPIPKTVSEASAYNLR</sequence>